<proteinExistence type="predicted"/>
<dbReference type="EMBL" id="RJUJ01000005">
    <property type="protein sequence ID" value="ROH82064.1"/>
    <property type="molecule type" value="Genomic_DNA"/>
</dbReference>
<protein>
    <submittedName>
        <fullName evidence="2">Class A beta-lactamase-related serine hydrolase</fullName>
    </submittedName>
</protein>
<accession>A0A3N0UPG8</accession>
<dbReference type="RefSeq" id="WP_112103900.1">
    <property type="nucleotide sequence ID" value="NZ_LUSU01000004.1"/>
</dbReference>
<dbReference type="PANTHER" id="PTHR46825">
    <property type="entry name" value="D-ALANYL-D-ALANINE-CARBOXYPEPTIDASE/ENDOPEPTIDASE AMPH"/>
    <property type="match status" value="1"/>
</dbReference>
<dbReference type="STRING" id="1172565.AU508_05510"/>
<dbReference type="Gene3D" id="3.40.710.10">
    <property type="entry name" value="DD-peptidase/beta-lactamase superfamily"/>
    <property type="match status" value="1"/>
</dbReference>
<dbReference type="InterPro" id="IPR001466">
    <property type="entry name" value="Beta-lactam-related"/>
</dbReference>
<dbReference type="Proteomes" id="UP000274511">
    <property type="component" value="Unassembled WGS sequence"/>
</dbReference>
<dbReference type="AlphaFoldDB" id="A0A3N0UPG8"/>
<comment type="caution">
    <text evidence="2">The sequence shown here is derived from an EMBL/GenBank/DDBJ whole genome shotgun (WGS) entry which is preliminary data.</text>
</comment>
<organism evidence="2 3">
    <name type="scientific">Lonsdalea populi</name>
    <dbReference type="NCBI Taxonomy" id="1172565"/>
    <lineage>
        <taxon>Bacteria</taxon>
        <taxon>Pseudomonadati</taxon>
        <taxon>Pseudomonadota</taxon>
        <taxon>Gammaproteobacteria</taxon>
        <taxon>Enterobacterales</taxon>
        <taxon>Pectobacteriaceae</taxon>
        <taxon>Lonsdalea</taxon>
    </lineage>
</organism>
<dbReference type="SUPFAM" id="SSF56601">
    <property type="entry name" value="beta-lactamase/transpeptidase-like"/>
    <property type="match status" value="1"/>
</dbReference>
<sequence length="510" mass="54594">MRLHWQEAEALAREASQGWNEDGQPGGAIVLFDAERIHSACAGGLADLAQQTLFTPDTVVRYASVTKHLFAAMATGPAAQALRLDDPLARHLPMLTGANGQVTVEHALSMLGGLPDVRETFSLLGLSVYNATAAADILAFLARRGELNSPPGDEISYSNTGYRLVEEALKTQGIRFADLLHRHVNIPLGTRFAAPETWFDIVPGLTPGYWPGPDGWQLACAGLHLSASGCVAGSVRELAVWLQSLLSDRGPGAGVLSRIAAPRRLNDGRATGYGLGLAHSRLGEARLIGHGGSHAGYKTYFLLDPVRRAGMAVVANREDVGTYDIALRVTARLLGQPLPRQGHALTQGLYVAEQGGDWLEVTAGSACWLGATETLYRGATPAEAVSLSSHLPMRLWQEGAGIVGEIGHVSRRFLPAQADGSLTLLQGGWRLPESRSELVIEGDRLMMGIGPAAIAARLEPLGQGRARAIAQDGPSEKRFAVHLEDGRLRLQLNRSRGVYYQRDPLPPQAE</sequence>
<dbReference type="PANTHER" id="PTHR46825:SF9">
    <property type="entry name" value="BETA-LACTAMASE-RELATED DOMAIN-CONTAINING PROTEIN"/>
    <property type="match status" value="1"/>
</dbReference>
<gene>
    <name evidence="2" type="ORF">EC392_06815</name>
</gene>
<dbReference type="InterPro" id="IPR012338">
    <property type="entry name" value="Beta-lactam/transpept-like"/>
</dbReference>
<dbReference type="OrthoDB" id="119951at2"/>
<evidence type="ECO:0000313" key="3">
    <source>
        <dbReference type="Proteomes" id="UP000274511"/>
    </source>
</evidence>
<feature type="domain" description="Beta-lactamase-related" evidence="1">
    <location>
        <begin position="13"/>
        <end position="326"/>
    </location>
</feature>
<dbReference type="GO" id="GO:0016787">
    <property type="term" value="F:hydrolase activity"/>
    <property type="evidence" value="ECO:0007669"/>
    <property type="project" value="UniProtKB-KW"/>
</dbReference>
<evidence type="ECO:0000259" key="1">
    <source>
        <dbReference type="Pfam" id="PF00144"/>
    </source>
</evidence>
<keyword evidence="2" id="KW-0378">Hydrolase</keyword>
<evidence type="ECO:0000313" key="2">
    <source>
        <dbReference type="EMBL" id="ROH82064.1"/>
    </source>
</evidence>
<reference evidence="2 3" key="1">
    <citation type="submission" date="2018-10" db="EMBL/GenBank/DDBJ databases">
        <title>New species genome.</title>
        <authorList>
            <person name="Li Y."/>
        </authorList>
    </citation>
    <scope>NUCLEOTIDE SEQUENCE [LARGE SCALE GENOMIC DNA]</scope>
    <source>
        <strain evidence="2 3">L6_4B</strain>
    </source>
</reference>
<dbReference type="InterPro" id="IPR050491">
    <property type="entry name" value="AmpC-like"/>
</dbReference>
<name>A0A3N0UPG8_9GAMM</name>
<dbReference type="Pfam" id="PF00144">
    <property type="entry name" value="Beta-lactamase"/>
    <property type="match status" value="1"/>
</dbReference>